<dbReference type="InterPro" id="IPR045584">
    <property type="entry name" value="Pilin-like"/>
</dbReference>
<dbReference type="Proteomes" id="UP000179214">
    <property type="component" value="Unassembled WGS sequence"/>
</dbReference>
<comment type="caution">
    <text evidence="2">The sequence shown here is derived from an EMBL/GenBank/DDBJ whole genome shotgun (WGS) entry which is preliminary data.</text>
</comment>
<evidence type="ECO:0000256" key="1">
    <source>
        <dbReference type="SAM" id="Phobius"/>
    </source>
</evidence>
<protein>
    <recommendedName>
        <fullName evidence="4">General secretion pathway GspH domain-containing protein</fullName>
    </recommendedName>
</protein>
<dbReference type="Gene3D" id="3.30.700.10">
    <property type="entry name" value="Glycoprotein, Type 4 Pilin"/>
    <property type="match status" value="1"/>
</dbReference>
<name>A0A1G2I482_9BACT</name>
<gene>
    <name evidence="2" type="ORF">A3F47_00970</name>
</gene>
<dbReference type="Pfam" id="PF07963">
    <property type="entry name" value="N_methyl"/>
    <property type="match status" value="1"/>
</dbReference>
<dbReference type="InterPro" id="IPR012902">
    <property type="entry name" value="N_methyl_site"/>
</dbReference>
<feature type="transmembrane region" description="Helical" evidence="1">
    <location>
        <begin position="21"/>
        <end position="41"/>
    </location>
</feature>
<dbReference type="SUPFAM" id="SSF54523">
    <property type="entry name" value="Pili subunits"/>
    <property type="match status" value="1"/>
</dbReference>
<keyword evidence="1" id="KW-1133">Transmembrane helix</keyword>
<keyword evidence="1" id="KW-0812">Transmembrane</keyword>
<dbReference type="NCBIfam" id="TIGR02532">
    <property type="entry name" value="IV_pilin_GFxxxE"/>
    <property type="match status" value="1"/>
</dbReference>
<dbReference type="AlphaFoldDB" id="A0A1G2I482"/>
<organism evidence="2 3">
    <name type="scientific">Candidatus Staskawiczbacteria bacterium RIFCSPHIGHO2_12_FULL_38_11</name>
    <dbReference type="NCBI Taxonomy" id="1802209"/>
    <lineage>
        <taxon>Bacteria</taxon>
        <taxon>Candidatus Staskawicziibacteriota</taxon>
    </lineage>
</organism>
<sequence>MFFIANKNYFKGKSKAGFTMIEILVVISIVIILPTVIIANFPQIKHQFSLSRVTYKFAQDLRSAQNLAISSVHYEDSFGQSRDVTGYGVYVDINNFGNTRYVIYADQSPGDQQYQYGGGDYSVSDVDFSLTEPGVVIKQINNVFNNTASINFNPPNPDTTITALNQGANSVEVVFALSSDLANTRTVFVNTSGLIEVK</sequence>
<evidence type="ECO:0000313" key="2">
    <source>
        <dbReference type="EMBL" id="OGZ69545.1"/>
    </source>
</evidence>
<dbReference type="EMBL" id="MHOV01000033">
    <property type="protein sequence ID" value="OGZ69545.1"/>
    <property type="molecule type" value="Genomic_DNA"/>
</dbReference>
<reference evidence="2 3" key="1">
    <citation type="journal article" date="2016" name="Nat. Commun.">
        <title>Thousands of microbial genomes shed light on interconnected biogeochemical processes in an aquifer system.</title>
        <authorList>
            <person name="Anantharaman K."/>
            <person name="Brown C.T."/>
            <person name="Hug L.A."/>
            <person name="Sharon I."/>
            <person name="Castelle C.J."/>
            <person name="Probst A.J."/>
            <person name="Thomas B.C."/>
            <person name="Singh A."/>
            <person name="Wilkins M.J."/>
            <person name="Karaoz U."/>
            <person name="Brodie E.L."/>
            <person name="Williams K.H."/>
            <person name="Hubbard S.S."/>
            <person name="Banfield J.F."/>
        </authorList>
    </citation>
    <scope>NUCLEOTIDE SEQUENCE [LARGE SCALE GENOMIC DNA]</scope>
</reference>
<keyword evidence="1" id="KW-0472">Membrane</keyword>
<proteinExistence type="predicted"/>
<accession>A0A1G2I482</accession>
<evidence type="ECO:0008006" key="4">
    <source>
        <dbReference type="Google" id="ProtNLM"/>
    </source>
</evidence>
<evidence type="ECO:0000313" key="3">
    <source>
        <dbReference type="Proteomes" id="UP000179214"/>
    </source>
</evidence>